<dbReference type="EMBL" id="FNEV01000008">
    <property type="protein sequence ID" value="SDJ62215.1"/>
    <property type="molecule type" value="Genomic_DNA"/>
</dbReference>
<proteinExistence type="predicted"/>
<protein>
    <submittedName>
        <fullName evidence="1">Toprim domain protein</fullName>
    </submittedName>
</protein>
<dbReference type="STRING" id="86666.SAMN04490247_2563"/>
<gene>
    <name evidence="1" type="ORF">SAMN04490247_2563</name>
</gene>
<dbReference type="GO" id="GO:0043822">
    <property type="term" value="F:ribonuclease M5 activity"/>
    <property type="evidence" value="ECO:0007669"/>
    <property type="project" value="TreeGrafter"/>
</dbReference>
<reference evidence="2" key="1">
    <citation type="submission" date="2016-10" db="EMBL/GenBank/DDBJ databases">
        <authorList>
            <person name="Varghese N."/>
            <person name="Submissions S."/>
        </authorList>
    </citation>
    <scope>NUCLEOTIDE SEQUENCE [LARGE SCALE GENOMIC DNA]</scope>
    <source>
        <strain evidence="2">DSM 4771</strain>
    </source>
</reference>
<dbReference type="PANTHER" id="PTHR39156:SF2">
    <property type="entry name" value="DNA PRIMASE (BACTERIAL TYPE) AND SMALL PRIMASE-LIKE PROTEINS"/>
    <property type="match status" value="1"/>
</dbReference>
<organism evidence="1 2">
    <name type="scientific">Salimicrobium halophilum</name>
    <dbReference type="NCBI Taxonomy" id="86666"/>
    <lineage>
        <taxon>Bacteria</taxon>
        <taxon>Bacillati</taxon>
        <taxon>Bacillota</taxon>
        <taxon>Bacilli</taxon>
        <taxon>Bacillales</taxon>
        <taxon>Bacillaceae</taxon>
        <taxon>Salimicrobium</taxon>
    </lineage>
</organism>
<dbReference type="SUPFAM" id="SSF110455">
    <property type="entry name" value="Toprim domain"/>
    <property type="match status" value="1"/>
</dbReference>
<dbReference type="GO" id="GO:0006364">
    <property type="term" value="P:rRNA processing"/>
    <property type="evidence" value="ECO:0007669"/>
    <property type="project" value="TreeGrafter"/>
</dbReference>
<dbReference type="PANTHER" id="PTHR39156">
    <property type="entry name" value="RIBONUCLEASE M5"/>
    <property type="match status" value="1"/>
</dbReference>
<evidence type="ECO:0000313" key="2">
    <source>
        <dbReference type="Proteomes" id="UP000199225"/>
    </source>
</evidence>
<dbReference type="AlphaFoldDB" id="A0A1G8VA45"/>
<dbReference type="Proteomes" id="UP000199225">
    <property type="component" value="Unassembled WGS sequence"/>
</dbReference>
<sequence>MVCFCTEGEIGMNGNPVMIVEGITDKKHITKMLAQSLEIICTHGTLGVERMEELIEDYELDYRPVYILVDEDYSGHKLREQFKEELPHATHLFINKTYREVAATPEPELARLLASNRFQIKPIYMT</sequence>
<keyword evidence="2" id="KW-1185">Reference proteome</keyword>
<accession>A0A1G8VA45</accession>
<name>A0A1G8VA45_9BACI</name>
<evidence type="ECO:0000313" key="1">
    <source>
        <dbReference type="EMBL" id="SDJ62215.1"/>
    </source>
</evidence>
<dbReference type="Gene3D" id="3.40.1360.10">
    <property type="match status" value="1"/>
</dbReference>